<dbReference type="Proteomes" id="UP000228596">
    <property type="component" value="Unassembled WGS sequence"/>
</dbReference>
<feature type="domain" description="DUF5652" evidence="2">
    <location>
        <begin position="10"/>
        <end position="66"/>
    </location>
</feature>
<keyword evidence="1" id="KW-0472">Membrane</keyword>
<keyword evidence="1" id="KW-0812">Transmembrane</keyword>
<dbReference type="AlphaFoldDB" id="A0A2M6WY22"/>
<evidence type="ECO:0000313" key="4">
    <source>
        <dbReference type="Proteomes" id="UP000228596"/>
    </source>
</evidence>
<evidence type="ECO:0000259" key="2">
    <source>
        <dbReference type="Pfam" id="PF18893"/>
    </source>
</evidence>
<protein>
    <recommendedName>
        <fullName evidence="2">DUF5652 domain-containing protein</fullName>
    </recommendedName>
</protein>
<dbReference type="InterPro" id="IPR043712">
    <property type="entry name" value="DUF5652"/>
</dbReference>
<keyword evidence="1" id="KW-1133">Transmembrane helix</keyword>
<sequence length="67" mass="7833">MGSSYSIPINANIFLPLLIWSIFWKGWALWRAGRNNQLPWFIIILVLNTLGILEIIYLLAFQTKNKK</sequence>
<evidence type="ECO:0000256" key="1">
    <source>
        <dbReference type="SAM" id="Phobius"/>
    </source>
</evidence>
<organism evidence="3 4">
    <name type="scientific">Candidatus Berkelbacteria bacterium CG10_big_fil_rev_8_21_14_0_10_41_12</name>
    <dbReference type="NCBI Taxonomy" id="1974513"/>
    <lineage>
        <taxon>Bacteria</taxon>
        <taxon>Candidatus Berkelbacteria</taxon>
    </lineage>
</organism>
<name>A0A2M6WY22_9BACT</name>
<accession>A0A2M6WY22</accession>
<gene>
    <name evidence="3" type="ORF">COT77_00370</name>
</gene>
<feature type="transmembrane region" description="Helical" evidence="1">
    <location>
        <begin position="38"/>
        <end position="61"/>
    </location>
</feature>
<proteinExistence type="predicted"/>
<evidence type="ECO:0000313" key="3">
    <source>
        <dbReference type="EMBL" id="PIT97679.1"/>
    </source>
</evidence>
<dbReference type="EMBL" id="PEZV01000002">
    <property type="protein sequence ID" value="PIT97679.1"/>
    <property type="molecule type" value="Genomic_DNA"/>
</dbReference>
<comment type="caution">
    <text evidence="3">The sequence shown here is derived from an EMBL/GenBank/DDBJ whole genome shotgun (WGS) entry which is preliminary data.</text>
</comment>
<feature type="transmembrane region" description="Helical" evidence="1">
    <location>
        <begin position="12"/>
        <end position="32"/>
    </location>
</feature>
<reference evidence="4" key="1">
    <citation type="submission" date="2017-09" db="EMBL/GenBank/DDBJ databases">
        <title>Depth-based differentiation of microbial function through sediment-hosted aquifers and enrichment of novel symbionts in the deep terrestrial subsurface.</title>
        <authorList>
            <person name="Probst A.J."/>
            <person name="Ladd B."/>
            <person name="Jarett J.K."/>
            <person name="Geller-Mcgrath D.E."/>
            <person name="Sieber C.M.K."/>
            <person name="Emerson J.B."/>
            <person name="Anantharaman K."/>
            <person name="Thomas B.C."/>
            <person name="Malmstrom R."/>
            <person name="Stieglmeier M."/>
            <person name="Klingl A."/>
            <person name="Woyke T."/>
            <person name="Ryan C.M."/>
            <person name="Banfield J.F."/>
        </authorList>
    </citation>
    <scope>NUCLEOTIDE SEQUENCE [LARGE SCALE GENOMIC DNA]</scope>
</reference>
<dbReference type="Pfam" id="PF18893">
    <property type="entry name" value="DUF5652"/>
    <property type="match status" value="1"/>
</dbReference>